<comment type="caution">
    <text evidence="8">The sequence shown here is derived from an EMBL/GenBank/DDBJ whole genome shotgun (WGS) entry which is preliminary data.</text>
</comment>
<dbReference type="PROSITE" id="PS00095">
    <property type="entry name" value="C5_MTASE_2"/>
    <property type="match status" value="1"/>
</dbReference>
<dbReference type="Gene3D" id="3.40.50.150">
    <property type="entry name" value="Vaccinia Virus protein VP39"/>
    <property type="match status" value="1"/>
</dbReference>
<name>A0ABR5Z1B8_9GAMM</name>
<evidence type="ECO:0000256" key="4">
    <source>
        <dbReference type="ARBA" id="ARBA00022691"/>
    </source>
</evidence>
<keyword evidence="3 7" id="KW-0808">Transferase</keyword>
<dbReference type="InterPro" id="IPR029063">
    <property type="entry name" value="SAM-dependent_MTases_sf"/>
</dbReference>
<dbReference type="PRINTS" id="PR00105">
    <property type="entry name" value="C5METTRFRASE"/>
</dbReference>
<dbReference type="PROSITE" id="PS51679">
    <property type="entry name" value="SAM_MT_C5"/>
    <property type="match status" value="1"/>
</dbReference>
<dbReference type="PROSITE" id="PS00094">
    <property type="entry name" value="C5_MTASE_1"/>
    <property type="match status" value="1"/>
</dbReference>
<evidence type="ECO:0000313" key="8">
    <source>
        <dbReference type="EMBL" id="MBA1273975.1"/>
    </source>
</evidence>
<dbReference type="InterPro" id="IPR031303">
    <property type="entry name" value="C5_meth_CS"/>
</dbReference>
<accession>A0ABR5Z1B8</accession>
<feature type="active site" evidence="7">
    <location>
        <position position="80"/>
    </location>
</feature>
<dbReference type="InterPro" id="IPR018117">
    <property type="entry name" value="C5_DNA_meth_AS"/>
</dbReference>
<evidence type="ECO:0000256" key="2">
    <source>
        <dbReference type="ARBA" id="ARBA00022603"/>
    </source>
</evidence>
<keyword evidence="9" id="KW-1185">Reference proteome</keyword>
<evidence type="ECO:0000256" key="6">
    <source>
        <dbReference type="ARBA" id="ARBA00047422"/>
    </source>
</evidence>
<reference evidence="8 9" key="1">
    <citation type="submission" date="2020-02" db="EMBL/GenBank/DDBJ databases">
        <title>Synteny-based analysis reveals conserved mechanism for high triclosan tolerance in Pseudomonas, as well as instances of horizontal transfer.</title>
        <authorList>
            <person name="Mcfarland A.G."/>
            <person name="Bertucci H.K."/>
            <person name="Litmann E."/>
            <person name="Shen J."/>
            <person name="Huttenhower C."/>
            <person name="Hartmann E.M."/>
        </authorList>
    </citation>
    <scope>NUCLEOTIDE SEQUENCE [LARGE SCALE GENOMIC DNA]</scope>
    <source>
        <strain evidence="8 9">115A1</strain>
    </source>
</reference>
<comment type="catalytic activity">
    <reaction evidence="6">
        <text>a 2'-deoxycytidine in DNA + S-adenosyl-L-methionine = a 5-methyl-2'-deoxycytidine in DNA + S-adenosyl-L-homocysteine + H(+)</text>
        <dbReference type="Rhea" id="RHEA:13681"/>
        <dbReference type="Rhea" id="RHEA-COMP:11369"/>
        <dbReference type="Rhea" id="RHEA-COMP:11370"/>
        <dbReference type="ChEBI" id="CHEBI:15378"/>
        <dbReference type="ChEBI" id="CHEBI:57856"/>
        <dbReference type="ChEBI" id="CHEBI:59789"/>
        <dbReference type="ChEBI" id="CHEBI:85452"/>
        <dbReference type="ChEBI" id="CHEBI:85454"/>
        <dbReference type="EC" id="2.1.1.37"/>
    </reaction>
</comment>
<dbReference type="PANTHER" id="PTHR10629:SF52">
    <property type="entry name" value="DNA (CYTOSINE-5)-METHYLTRANSFERASE 1"/>
    <property type="match status" value="1"/>
</dbReference>
<dbReference type="Pfam" id="PF00145">
    <property type="entry name" value="DNA_methylase"/>
    <property type="match status" value="2"/>
</dbReference>
<organism evidence="8 9">
    <name type="scientific">Stutzerimonas azotifigens</name>
    <dbReference type="NCBI Taxonomy" id="291995"/>
    <lineage>
        <taxon>Bacteria</taxon>
        <taxon>Pseudomonadati</taxon>
        <taxon>Pseudomonadota</taxon>
        <taxon>Gammaproteobacteria</taxon>
        <taxon>Pseudomonadales</taxon>
        <taxon>Pseudomonadaceae</taxon>
        <taxon>Stutzerimonas</taxon>
    </lineage>
</organism>
<comment type="similarity">
    <text evidence="7">Belongs to the class I-like SAM-binding methyltransferase superfamily. C5-methyltransferase family.</text>
</comment>
<evidence type="ECO:0000313" key="9">
    <source>
        <dbReference type="Proteomes" id="UP000786387"/>
    </source>
</evidence>
<dbReference type="SUPFAM" id="SSF53335">
    <property type="entry name" value="S-adenosyl-L-methionine-dependent methyltransferases"/>
    <property type="match status" value="1"/>
</dbReference>
<evidence type="ECO:0000256" key="5">
    <source>
        <dbReference type="ARBA" id="ARBA00022747"/>
    </source>
</evidence>
<evidence type="ECO:0000256" key="3">
    <source>
        <dbReference type="ARBA" id="ARBA00022679"/>
    </source>
</evidence>
<dbReference type="EC" id="2.1.1.37" evidence="1"/>
<dbReference type="PANTHER" id="PTHR10629">
    <property type="entry name" value="CYTOSINE-SPECIFIC METHYLTRANSFERASE"/>
    <property type="match status" value="1"/>
</dbReference>
<dbReference type="Proteomes" id="UP000786387">
    <property type="component" value="Unassembled WGS sequence"/>
</dbReference>
<keyword evidence="5" id="KW-0680">Restriction system</keyword>
<sequence length="404" mass="45051">MRSVELFAGAGGLAMGCEIAGFEHLAVVEWDKWACDTVRENKRRGYPLLASWNLHEGDVRNFDWSSIPKGIELLSGGPPCQPFSIGGKHSAQADKRDMFPATVEVIRQLRPKAFIVENVKGLTRATFANYFHYIQLQLEFPELPPIGDEDWSAHLKRLQEERTSGKSKGVGLTYNVVPTLANAANYGVPQKRERVFLVGFRDDLGVEWSFPEPTHSYEALLYDQWVTGTYWERHGLSMPKVPTKLAARIEKLRRAKTPLTTLPWRTVRDAIHDLPDPRSPAAAAVPNHQFQDGARVYPGHTGSPLDLPAKTLKAGDHGVPGGENMLVRRDGSVRYFTVRESARIQTFPDGYRFHGSWTETMRQLGNAVPVLLAQRVASSVAEKLAMAELNKLKKSSMSKGRAIA</sequence>
<keyword evidence="2 7" id="KW-0489">Methyltransferase</keyword>
<dbReference type="GO" id="GO:0008168">
    <property type="term" value="F:methyltransferase activity"/>
    <property type="evidence" value="ECO:0007669"/>
    <property type="project" value="UniProtKB-KW"/>
</dbReference>
<gene>
    <name evidence="8" type="ORF">G7026_11460</name>
</gene>
<dbReference type="GO" id="GO:0032259">
    <property type="term" value="P:methylation"/>
    <property type="evidence" value="ECO:0007669"/>
    <property type="project" value="UniProtKB-KW"/>
</dbReference>
<dbReference type="EMBL" id="JAAMRF010000005">
    <property type="protein sequence ID" value="MBA1273975.1"/>
    <property type="molecule type" value="Genomic_DNA"/>
</dbReference>
<protein>
    <recommendedName>
        <fullName evidence="1">DNA (cytosine-5-)-methyltransferase</fullName>
        <ecNumber evidence="1">2.1.1.37</ecNumber>
    </recommendedName>
</protein>
<evidence type="ECO:0000256" key="1">
    <source>
        <dbReference type="ARBA" id="ARBA00011975"/>
    </source>
</evidence>
<evidence type="ECO:0000256" key="7">
    <source>
        <dbReference type="PROSITE-ProRule" id="PRU01016"/>
    </source>
</evidence>
<dbReference type="InterPro" id="IPR050390">
    <property type="entry name" value="C5-Methyltransferase"/>
</dbReference>
<dbReference type="Gene3D" id="3.90.120.10">
    <property type="entry name" value="DNA Methylase, subunit A, domain 2"/>
    <property type="match status" value="1"/>
</dbReference>
<dbReference type="PROSITE" id="PS51257">
    <property type="entry name" value="PROKAR_LIPOPROTEIN"/>
    <property type="match status" value="1"/>
</dbReference>
<proteinExistence type="inferred from homology"/>
<dbReference type="InterPro" id="IPR001525">
    <property type="entry name" value="C5_MeTfrase"/>
</dbReference>
<keyword evidence="4 7" id="KW-0949">S-adenosyl-L-methionine</keyword>